<comment type="caution">
    <text evidence="4">The sequence shown here is derived from an EMBL/GenBank/DDBJ whole genome shotgun (WGS) entry which is preliminary data.</text>
</comment>
<dbReference type="Gene3D" id="1.20.1110.10">
    <property type="entry name" value="Calcium-transporting ATPase, transmembrane domain"/>
    <property type="match status" value="1"/>
</dbReference>
<keyword evidence="5" id="KW-1185">Reference proteome</keyword>
<dbReference type="PANTHER" id="PTHR24093">
    <property type="entry name" value="CATION TRANSPORTING ATPASE"/>
    <property type="match status" value="1"/>
</dbReference>
<proteinExistence type="predicted"/>
<evidence type="ECO:0000259" key="3">
    <source>
        <dbReference type="SMART" id="SM00831"/>
    </source>
</evidence>
<keyword evidence="2" id="KW-0812">Transmembrane</keyword>
<feature type="transmembrane region" description="Helical" evidence="2">
    <location>
        <begin position="153"/>
        <end position="175"/>
    </location>
</feature>
<keyword evidence="2" id="KW-0472">Membrane</keyword>
<dbReference type="EMBL" id="MLFT02000009">
    <property type="protein sequence ID" value="PHT38924.1"/>
    <property type="molecule type" value="Genomic_DNA"/>
</dbReference>
<dbReference type="InterPro" id="IPR004014">
    <property type="entry name" value="ATPase_P-typ_cation-transptr_N"/>
</dbReference>
<dbReference type="GO" id="GO:0005388">
    <property type="term" value="F:P-type calcium transporter activity"/>
    <property type="evidence" value="ECO:0007669"/>
    <property type="project" value="TreeGrafter"/>
</dbReference>
<dbReference type="SUPFAM" id="SSF81665">
    <property type="entry name" value="Calcium ATPase, transmembrane domain M"/>
    <property type="match status" value="1"/>
</dbReference>
<evidence type="ECO:0000256" key="2">
    <source>
        <dbReference type="SAM" id="Phobius"/>
    </source>
</evidence>
<evidence type="ECO:0000313" key="4">
    <source>
        <dbReference type="EMBL" id="PHT38924.1"/>
    </source>
</evidence>
<reference evidence="5" key="2">
    <citation type="journal article" date="2017" name="J. Anim. Genet.">
        <title>Multiple reference genome sequences of hot pepper reveal the massive evolution of plant disease resistance genes by retroduplication.</title>
        <authorList>
            <person name="Kim S."/>
            <person name="Park J."/>
            <person name="Yeom S.-I."/>
            <person name="Kim Y.-M."/>
            <person name="Seo E."/>
            <person name="Kim K.-T."/>
            <person name="Kim M.-S."/>
            <person name="Lee J.M."/>
            <person name="Cheong K."/>
            <person name="Shin H.-S."/>
            <person name="Kim S.-B."/>
            <person name="Han K."/>
            <person name="Lee J."/>
            <person name="Park M."/>
            <person name="Lee H.-A."/>
            <person name="Lee H.-Y."/>
            <person name="Lee Y."/>
            <person name="Oh S."/>
            <person name="Lee J.H."/>
            <person name="Choi E."/>
            <person name="Choi E."/>
            <person name="Lee S.E."/>
            <person name="Jeon J."/>
            <person name="Kim H."/>
            <person name="Choi G."/>
            <person name="Song H."/>
            <person name="Lee J."/>
            <person name="Lee S.-C."/>
            <person name="Kwon J.-K."/>
            <person name="Lee H.-Y."/>
            <person name="Koo N."/>
            <person name="Hong Y."/>
            <person name="Kim R.W."/>
            <person name="Kang W.-H."/>
            <person name="Huh J.H."/>
            <person name="Kang B.-C."/>
            <person name="Yang T.-J."/>
            <person name="Lee Y.-H."/>
            <person name="Bennetzen J.L."/>
            <person name="Choi D."/>
        </authorList>
    </citation>
    <scope>NUCLEOTIDE SEQUENCE [LARGE SCALE GENOMIC DNA]</scope>
    <source>
        <strain evidence="5">cv. PBC81</strain>
    </source>
</reference>
<keyword evidence="2" id="KW-1133">Transmembrane helix</keyword>
<name>A0A2G2W117_CAPBA</name>
<dbReference type="Gene3D" id="2.70.150.10">
    <property type="entry name" value="Calcium-transporting ATPase, cytoplasmic transduction domain A"/>
    <property type="match status" value="1"/>
</dbReference>
<gene>
    <name evidence="4" type="ORF">CQW23_22497</name>
</gene>
<evidence type="ECO:0000313" key="5">
    <source>
        <dbReference type="Proteomes" id="UP000224567"/>
    </source>
</evidence>
<sequence>MMFEANLHYLCMNIGTDLSAEVDSSNKKRWHLAFATIYCSRAFKNKASTKSSLAKLVKDKSVDKLANLGGVQGVAASLKSDATNGISGDPEDVARRHEAFGSNTYRKPPTKSFFIFVWESFKDPTIIILLLCAALSLGFGIKEHGPKEGWYDGGSIFVAVFLVTAVSSISIFGGVQVVHGNHRNNVGSPSGDGGVSQEVCKHREVELGSMGYLHWICSCIMANWLA</sequence>
<dbReference type="STRING" id="33114.A0A2G2W117"/>
<dbReference type="AlphaFoldDB" id="A0A2G2W117"/>
<reference evidence="4 5" key="1">
    <citation type="journal article" date="2017" name="Genome Biol.">
        <title>New reference genome sequences of hot pepper reveal the massive evolution of plant disease-resistance genes by retroduplication.</title>
        <authorList>
            <person name="Kim S."/>
            <person name="Park J."/>
            <person name="Yeom S.I."/>
            <person name="Kim Y.M."/>
            <person name="Seo E."/>
            <person name="Kim K.T."/>
            <person name="Kim M.S."/>
            <person name="Lee J.M."/>
            <person name="Cheong K."/>
            <person name="Shin H.S."/>
            <person name="Kim S.B."/>
            <person name="Han K."/>
            <person name="Lee J."/>
            <person name="Park M."/>
            <person name="Lee H.A."/>
            <person name="Lee H.Y."/>
            <person name="Lee Y."/>
            <person name="Oh S."/>
            <person name="Lee J.H."/>
            <person name="Choi E."/>
            <person name="Choi E."/>
            <person name="Lee S.E."/>
            <person name="Jeon J."/>
            <person name="Kim H."/>
            <person name="Choi G."/>
            <person name="Song H."/>
            <person name="Lee J."/>
            <person name="Lee S.C."/>
            <person name="Kwon J.K."/>
            <person name="Lee H.Y."/>
            <person name="Koo N."/>
            <person name="Hong Y."/>
            <person name="Kim R.W."/>
            <person name="Kang W.H."/>
            <person name="Huh J.H."/>
            <person name="Kang B.C."/>
            <person name="Yang T.J."/>
            <person name="Lee Y.H."/>
            <person name="Bennetzen J.L."/>
            <person name="Choi D."/>
        </authorList>
    </citation>
    <scope>NUCLEOTIDE SEQUENCE [LARGE SCALE GENOMIC DNA]</scope>
    <source>
        <strain evidence="5">cv. PBC81</strain>
    </source>
</reference>
<dbReference type="InterPro" id="IPR023298">
    <property type="entry name" value="ATPase_P-typ_TM_dom_sf"/>
</dbReference>
<dbReference type="OrthoDB" id="3352408at2759"/>
<organism evidence="4 5">
    <name type="scientific">Capsicum baccatum</name>
    <name type="common">Peruvian pepper</name>
    <dbReference type="NCBI Taxonomy" id="33114"/>
    <lineage>
        <taxon>Eukaryota</taxon>
        <taxon>Viridiplantae</taxon>
        <taxon>Streptophyta</taxon>
        <taxon>Embryophyta</taxon>
        <taxon>Tracheophyta</taxon>
        <taxon>Spermatophyta</taxon>
        <taxon>Magnoliopsida</taxon>
        <taxon>eudicotyledons</taxon>
        <taxon>Gunneridae</taxon>
        <taxon>Pentapetalae</taxon>
        <taxon>asterids</taxon>
        <taxon>lamiids</taxon>
        <taxon>Solanales</taxon>
        <taxon>Solanaceae</taxon>
        <taxon>Solanoideae</taxon>
        <taxon>Capsiceae</taxon>
        <taxon>Capsicum</taxon>
    </lineage>
</organism>
<feature type="domain" description="Cation-transporting P-type ATPase N-terminal" evidence="3">
    <location>
        <begin position="67"/>
        <end position="141"/>
    </location>
</feature>
<dbReference type="Proteomes" id="UP000224567">
    <property type="component" value="Unassembled WGS sequence"/>
</dbReference>
<protein>
    <submittedName>
        <fullName evidence="4">Calcium-transporting ATPase 12, plasma membrane-type</fullName>
    </submittedName>
</protein>
<dbReference type="Pfam" id="PF00690">
    <property type="entry name" value="Cation_ATPase_N"/>
    <property type="match status" value="1"/>
</dbReference>
<dbReference type="SMART" id="SM00831">
    <property type="entry name" value="Cation_ATPase_N"/>
    <property type="match status" value="1"/>
</dbReference>
<keyword evidence="1" id="KW-0460">Magnesium</keyword>
<accession>A0A2G2W117</accession>
<dbReference type="GO" id="GO:0005886">
    <property type="term" value="C:plasma membrane"/>
    <property type="evidence" value="ECO:0007669"/>
    <property type="project" value="TreeGrafter"/>
</dbReference>
<feature type="transmembrane region" description="Helical" evidence="2">
    <location>
        <begin position="124"/>
        <end position="141"/>
    </location>
</feature>
<dbReference type="PANTHER" id="PTHR24093:SF434">
    <property type="entry name" value="CALCIUM-TRANSPORTING ATPASE 13, PLASMA MEMBRANE-TYPE-RELATED"/>
    <property type="match status" value="1"/>
</dbReference>
<evidence type="ECO:0000256" key="1">
    <source>
        <dbReference type="ARBA" id="ARBA00022842"/>
    </source>
</evidence>